<evidence type="ECO:0000313" key="3">
    <source>
        <dbReference type="Proteomes" id="UP000243002"/>
    </source>
</evidence>
<gene>
    <name evidence="2" type="ORF">C7K55_10870</name>
</gene>
<organism evidence="2 3">
    <name type="scientific">Cyanobium usitatum str. Tous</name>
    <dbReference type="NCBI Taxonomy" id="2116684"/>
    <lineage>
        <taxon>Bacteria</taxon>
        <taxon>Bacillati</taxon>
        <taxon>Cyanobacteriota</taxon>
        <taxon>Cyanophyceae</taxon>
        <taxon>Synechococcales</taxon>
        <taxon>Prochlorococcaceae</taxon>
        <taxon>Cyanobium</taxon>
    </lineage>
</organism>
<name>A0A2P7MST7_9CYAN</name>
<dbReference type="InterPro" id="IPR006076">
    <property type="entry name" value="FAD-dep_OxRdtase"/>
</dbReference>
<dbReference type="GO" id="GO:0005737">
    <property type="term" value="C:cytoplasm"/>
    <property type="evidence" value="ECO:0007669"/>
    <property type="project" value="TreeGrafter"/>
</dbReference>
<dbReference type="EMBL" id="PXXO01000013">
    <property type="protein sequence ID" value="PSJ04314.1"/>
    <property type="molecule type" value="Genomic_DNA"/>
</dbReference>
<dbReference type="SUPFAM" id="SSF51905">
    <property type="entry name" value="FAD/NAD(P)-binding domain"/>
    <property type="match status" value="1"/>
</dbReference>
<evidence type="ECO:0000259" key="1">
    <source>
        <dbReference type="Pfam" id="PF01266"/>
    </source>
</evidence>
<protein>
    <recommendedName>
        <fullName evidence="1">FAD dependent oxidoreductase domain-containing protein</fullName>
    </recommendedName>
</protein>
<reference evidence="2 3" key="1">
    <citation type="journal article" date="2018" name="Environ. Microbiol.">
        <title>Ecological and genomic features of two widespread freshwater picocyanobacteria.</title>
        <authorList>
            <person name="Cabello-Yeves P.J."/>
            <person name="Picazo A."/>
            <person name="Camacho A."/>
            <person name="Callieri C."/>
            <person name="Rosselli R."/>
            <person name="Roda-Garcia J.J."/>
            <person name="Coutinho F.H."/>
            <person name="Rodriguez-Valera F."/>
        </authorList>
    </citation>
    <scope>NUCLEOTIDE SEQUENCE [LARGE SCALE GENOMIC DNA]</scope>
    <source>
        <strain evidence="2 3">Tous</strain>
    </source>
</reference>
<dbReference type="InterPro" id="IPR036188">
    <property type="entry name" value="FAD/NAD-bd_sf"/>
</dbReference>
<evidence type="ECO:0000313" key="2">
    <source>
        <dbReference type="EMBL" id="PSJ04314.1"/>
    </source>
</evidence>
<proteinExistence type="predicted"/>
<dbReference type="Pfam" id="PF01266">
    <property type="entry name" value="DAO"/>
    <property type="match status" value="2"/>
</dbReference>
<dbReference type="RefSeq" id="WP_106632754.1">
    <property type="nucleotide sequence ID" value="NZ_PXXO01000013.1"/>
</dbReference>
<keyword evidence="3" id="KW-1185">Reference proteome</keyword>
<feature type="domain" description="FAD dependent oxidoreductase" evidence="1">
    <location>
        <begin position="8"/>
        <end position="95"/>
    </location>
</feature>
<dbReference type="Proteomes" id="UP000243002">
    <property type="component" value="Unassembled WGS sequence"/>
</dbReference>
<sequence>MTVSAPADVVIVGAGLAGGLLALALRELGASVTVVDAPASNGLCSASELSYGALPGWPLAPTPLARLAAGASKRWRLLQERHGDLGWRPCRLRLHGAAAGWRPLSAWWPLPFAQVDSAVLTARLPLALAAAGVRCKTGRVERLEPQAGAGWELTLSDGSSLPAAQLVLAAGAHCRQLWPALPQRLRSSWAAALQLASFPAPLGRAAAWLPLSFGRVALERRAAGLSQPEWLVDGGLVPRAEGALLGQHTLVRPGLELGPAPTPLEVERQLRQELAAQAWGAPLAALPGYLRQAAVAFCTEGLPLVGPLADAPDLWMFTGFSAGFSQVPVLAPLLAQVLVSGGARSEAAMRRLQQLGLTSAF</sequence>
<dbReference type="OrthoDB" id="557090at2"/>
<dbReference type="PANTHER" id="PTHR13847">
    <property type="entry name" value="SARCOSINE DEHYDROGENASE-RELATED"/>
    <property type="match status" value="1"/>
</dbReference>
<accession>A0A2P7MST7</accession>
<comment type="caution">
    <text evidence="2">The sequence shown here is derived from an EMBL/GenBank/DDBJ whole genome shotgun (WGS) entry which is preliminary data.</text>
</comment>
<dbReference type="AlphaFoldDB" id="A0A2P7MST7"/>
<feature type="domain" description="FAD dependent oxidoreductase" evidence="1">
    <location>
        <begin position="111"/>
        <end position="336"/>
    </location>
</feature>
<dbReference type="Gene3D" id="3.50.50.60">
    <property type="entry name" value="FAD/NAD(P)-binding domain"/>
    <property type="match status" value="3"/>
</dbReference>